<dbReference type="EMBL" id="VHLG01000012">
    <property type="protein sequence ID" value="TPW28563.1"/>
    <property type="molecule type" value="Genomic_DNA"/>
</dbReference>
<dbReference type="Gene3D" id="1.20.58.100">
    <property type="entry name" value="Fumarate reductase/succinate dehydrogenase flavoprotein-like, C-terminal domain"/>
    <property type="match status" value="1"/>
</dbReference>
<dbReference type="PRINTS" id="PR00368">
    <property type="entry name" value="FADPNR"/>
</dbReference>
<evidence type="ECO:0000256" key="2">
    <source>
        <dbReference type="ARBA" id="ARBA00004950"/>
    </source>
</evidence>
<keyword evidence="8 12" id="KW-0560">Oxidoreductase</keyword>
<proteinExistence type="inferred from homology"/>
<dbReference type="Pfam" id="PF02910">
    <property type="entry name" value="Succ_DH_flav_C"/>
    <property type="match status" value="1"/>
</dbReference>
<dbReference type="InterPro" id="IPR005288">
    <property type="entry name" value="NadB"/>
</dbReference>
<protein>
    <recommendedName>
        <fullName evidence="4 10">L-aspartate oxidase</fullName>
        <ecNumber evidence="4 10">1.4.3.16</ecNumber>
    </recommendedName>
</protein>
<gene>
    <name evidence="15" type="ORF">FJU08_17310</name>
</gene>
<feature type="domain" description="Fumarate reductase/succinate dehydrogenase flavoprotein-like C-terminal" evidence="14">
    <location>
        <begin position="456"/>
        <end position="483"/>
    </location>
</feature>
<feature type="active site" description="Proton acceptor" evidence="11">
    <location>
        <position position="271"/>
    </location>
</feature>
<dbReference type="InterPro" id="IPR027477">
    <property type="entry name" value="Succ_DH/fumarate_Rdtase_cat_sf"/>
</dbReference>
<dbReference type="Gene3D" id="3.50.50.60">
    <property type="entry name" value="FAD/NAD(P)-binding domain"/>
    <property type="match status" value="1"/>
</dbReference>
<comment type="subcellular location">
    <subcellularLocation>
        <location evidence="12">Cytoplasm</location>
    </subcellularLocation>
</comment>
<evidence type="ECO:0000313" key="16">
    <source>
        <dbReference type="Proteomes" id="UP000318801"/>
    </source>
</evidence>
<dbReference type="Pfam" id="PF00890">
    <property type="entry name" value="FAD_binding_2"/>
    <property type="match status" value="1"/>
</dbReference>
<dbReference type="InterPro" id="IPR036188">
    <property type="entry name" value="FAD/NAD-bd_sf"/>
</dbReference>
<evidence type="ECO:0000313" key="15">
    <source>
        <dbReference type="EMBL" id="TPW28563.1"/>
    </source>
</evidence>
<evidence type="ECO:0000256" key="6">
    <source>
        <dbReference type="ARBA" id="ARBA00022642"/>
    </source>
</evidence>
<evidence type="ECO:0000259" key="13">
    <source>
        <dbReference type="Pfam" id="PF00890"/>
    </source>
</evidence>
<comment type="catalytic activity">
    <reaction evidence="9">
        <text>L-aspartate + O2 = iminosuccinate + H2O2</text>
        <dbReference type="Rhea" id="RHEA:25876"/>
        <dbReference type="ChEBI" id="CHEBI:15379"/>
        <dbReference type="ChEBI" id="CHEBI:16240"/>
        <dbReference type="ChEBI" id="CHEBI:29991"/>
        <dbReference type="ChEBI" id="CHEBI:77875"/>
        <dbReference type="EC" id="1.4.3.16"/>
    </reaction>
    <physiologicalReaction direction="left-to-right" evidence="9">
        <dbReference type="Rhea" id="RHEA:25877"/>
    </physiologicalReaction>
</comment>
<dbReference type="SUPFAM" id="SSF56425">
    <property type="entry name" value="Succinate dehydrogenase/fumarate reductase flavoprotein, catalytic domain"/>
    <property type="match status" value="1"/>
</dbReference>
<evidence type="ECO:0000256" key="4">
    <source>
        <dbReference type="ARBA" id="ARBA00012173"/>
    </source>
</evidence>
<evidence type="ECO:0000256" key="7">
    <source>
        <dbReference type="ARBA" id="ARBA00022827"/>
    </source>
</evidence>
<dbReference type="FunFam" id="3.90.700.10:FF:000002">
    <property type="entry name" value="L-aspartate oxidase"/>
    <property type="match status" value="1"/>
</dbReference>
<dbReference type="UniPathway" id="UPA00253">
    <property type="reaction ID" value="UER00326"/>
</dbReference>
<feature type="domain" description="FAD-dependent oxidoreductase 2 FAD-binding" evidence="13">
    <location>
        <begin position="5"/>
        <end position="371"/>
    </location>
</feature>
<sequence length="510" mass="52846">MNTPVIIIGSGIAGLVAALELAPLPVTLITRAGAGEKSSSALAQGGIAAAMAPDDAPALQLEDTLRAGDGLCDPVAAAVILNQAPAAIQRLERHGVIFDRNDDGTYALALEAAHCRRRVLHAGGDGSGAAIVAALASRVLSTPSITLMPDTSVRRLIVREGRIEGVLAERSGRFFTLSSDRVLLATGGIGGLYATSTNPPGNFGQGVMLAARAGAHLADMEFVQFHPTGLAVDARPVPLISEAVRGEGAVLINDHGERFMAAAKGAELAPRDVVARAIFAEISRGNKVFLDARACLGTGFYARFPAITAICREAGIDPARDLIPVAPAQHYHMGGIDVDEHARTSVPGLWAAGECAATGLHGANRLASNSLTEAVVTGARAAADIAAAGAATPNRAIATARFSQALPEARSTTGRIRPIMSRHLGVLRSADGLHQAIPELLAHYDADGADADPALVALAVAVFADLREETRGGHARTDFPQKRTSAIRNRMDLDAILDHARNLIPLARSA</sequence>
<dbReference type="InterPro" id="IPR037099">
    <property type="entry name" value="Fum_R/Succ_DH_flav-like_C_sf"/>
</dbReference>
<keyword evidence="7 12" id="KW-0274">FAD</keyword>
<evidence type="ECO:0000256" key="5">
    <source>
        <dbReference type="ARBA" id="ARBA00022630"/>
    </source>
</evidence>
<evidence type="ECO:0000256" key="8">
    <source>
        <dbReference type="ARBA" id="ARBA00023002"/>
    </source>
</evidence>
<evidence type="ECO:0000256" key="12">
    <source>
        <dbReference type="RuleBase" id="RU362049"/>
    </source>
</evidence>
<accession>A0A506U2H0</accession>
<evidence type="ECO:0000256" key="10">
    <source>
        <dbReference type="NCBIfam" id="TIGR00551"/>
    </source>
</evidence>
<dbReference type="SUPFAM" id="SSF51905">
    <property type="entry name" value="FAD/NAD(P)-binding domain"/>
    <property type="match status" value="1"/>
</dbReference>
<dbReference type="NCBIfam" id="NF005701">
    <property type="entry name" value="PRK07512.1"/>
    <property type="match status" value="1"/>
</dbReference>
<keyword evidence="16" id="KW-1185">Reference proteome</keyword>
<name>A0A506U2H0_9HYPH</name>
<dbReference type="PANTHER" id="PTHR42716:SF2">
    <property type="entry name" value="L-ASPARTATE OXIDASE, CHLOROPLASTIC"/>
    <property type="match status" value="1"/>
</dbReference>
<dbReference type="InterPro" id="IPR003953">
    <property type="entry name" value="FAD-dep_OxRdtase_2_FAD-bd"/>
</dbReference>
<dbReference type="NCBIfam" id="TIGR00551">
    <property type="entry name" value="nadB"/>
    <property type="match status" value="1"/>
</dbReference>
<dbReference type="SUPFAM" id="SSF46977">
    <property type="entry name" value="Succinate dehydrogenase/fumarate reductase flavoprotein C-terminal domain"/>
    <property type="match status" value="1"/>
</dbReference>
<dbReference type="AlphaFoldDB" id="A0A506U2H0"/>
<dbReference type="OrthoDB" id="9806724at2"/>
<keyword evidence="6 12" id="KW-0662">Pyridine nucleotide biosynthesis</keyword>
<dbReference type="GO" id="GO:0005737">
    <property type="term" value="C:cytoplasm"/>
    <property type="evidence" value="ECO:0007669"/>
    <property type="project" value="UniProtKB-SubCell"/>
</dbReference>
<comment type="caution">
    <text evidence="15">The sequence shown here is derived from an EMBL/GenBank/DDBJ whole genome shotgun (WGS) entry which is preliminary data.</text>
</comment>
<dbReference type="InterPro" id="IPR015939">
    <property type="entry name" value="Fum_Rdtase/Succ_DH_flav-like_C"/>
</dbReference>
<comment type="pathway">
    <text evidence="2 12">Cofactor biosynthesis; NAD(+) biosynthesis; iminoaspartate from L-aspartate (oxidase route): step 1/1.</text>
</comment>
<evidence type="ECO:0000256" key="9">
    <source>
        <dbReference type="ARBA" id="ARBA00048305"/>
    </source>
</evidence>
<evidence type="ECO:0000256" key="11">
    <source>
        <dbReference type="PIRSR" id="PIRSR000171-1"/>
    </source>
</evidence>
<dbReference type="GO" id="GO:0008734">
    <property type="term" value="F:L-aspartate oxidase activity"/>
    <property type="evidence" value="ECO:0007669"/>
    <property type="project" value="UniProtKB-UniRule"/>
</dbReference>
<evidence type="ECO:0000259" key="14">
    <source>
        <dbReference type="Pfam" id="PF02910"/>
    </source>
</evidence>
<dbReference type="GO" id="GO:0009435">
    <property type="term" value="P:NAD+ biosynthetic process"/>
    <property type="evidence" value="ECO:0007669"/>
    <property type="project" value="UniProtKB-UniPathway"/>
</dbReference>
<evidence type="ECO:0000256" key="3">
    <source>
        <dbReference type="ARBA" id="ARBA00008562"/>
    </source>
</evidence>
<evidence type="ECO:0000256" key="1">
    <source>
        <dbReference type="ARBA" id="ARBA00001974"/>
    </source>
</evidence>
<dbReference type="Proteomes" id="UP000318801">
    <property type="component" value="Unassembled WGS sequence"/>
</dbReference>
<comment type="similarity">
    <text evidence="3 12">Belongs to the FAD-dependent oxidoreductase 2 family. NadB subfamily.</text>
</comment>
<dbReference type="Gene3D" id="3.90.700.10">
    <property type="entry name" value="Succinate dehydrogenase/fumarate reductase flavoprotein, catalytic domain"/>
    <property type="match status" value="1"/>
</dbReference>
<reference evidence="15 16" key="1">
    <citation type="submission" date="2019-06" db="EMBL/GenBank/DDBJ databases">
        <authorList>
            <person name="Li M."/>
        </authorList>
    </citation>
    <scope>NUCLEOTIDE SEQUENCE [LARGE SCALE GENOMIC DNA]</scope>
    <source>
        <strain evidence="15 16">BGMRC2036</strain>
    </source>
</reference>
<keyword evidence="5 12" id="KW-0285">Flavoprotein</keyword>
<dbReference type="EC" id="1.4.3.16" evidence="4 10"/>
<dbReference type="PANTHER" id="PTHR42716">
    <property type="entry name" value="L-ASPARTATE OXIDASE"/>
    <property type="match status" value="1"/>
</dbReference>
<comment type="function">
    <text evidence="12">Catalyzes the oxidation of L-aspartate to iminoaspartate.</text>
</comment>
<organism evidence="15 16">
    <name type="scientific">Martelella alba</name>
    <dbReference type="NCBI Taxonomy" id="2590451"/>
    <lineage>
        <taxon>Bacteria</taxon>
        <taxon>Pseudomonadati</taxon>
        <taxon>Pseudomonadota</taxon>
        <taxon>Alphaproteobacteria</taxon>
        <taxon>Hyphomicrobiales</taxon>
        <taxon>Aurantimonadaceae</taxon>
        <taxon>Martelella</taxon>
    </lineage>
</organism>
<dbReference type="RefSeq" id="WP_141150281.1">
    <property type="nucleotide sequence ID" value="NZ_VHLG01000012.1"/>
</dbReference>
<comment type="cofactor">
    <cofactor evidence="1 12">
        <name>FAD</name>
        <dbReference type="ChEBI" id="CHEBI:57692"/>
    </cofactor>
</comment>